<dbReference type="InterPro" id="IPR040799">
    <property type="entry name" value="ComR_TPR"/>
</dbReference>
<dbReference type="GO" id="GO:0003677">
    <property type="term" value="F:DNA binding"/>
    <property type="evidence" value="ECO:0007669"/>
    <property type="project" value="InterPro"/>
</dbReference>
<protein>
    <submittedName>
        <fullName evidence="2">Helix-turn-helix domain-containing protein</fullName>
    </submittedName>
</protein>
<dbReference type="Pfam" id="PF12844">
    <property type="entry name" value="HTH_19"/>
    <property type="match status" value="1"/>
</dbReference>
<evidence type="ECO:0000313" key="2">
    <source>
        <dbReference type="EMBL" id="SDP18856.1"/>
    </source>
</evidence>
<dbReference type="InterPro" id="IPR010982">
    <property type="entry name" value="Lambda_DNA-bd_dom_sf"/>
</dbReference>
<dbReference type="PROSITE" id="PS50943">
    <property type="entry name" value="HTH_CROC1"/>
    <property type="match status" value="1"/>
</dbReference>
<accession>A0A1H0QQ91</accession>
<dbReference type="RefSeq" id="WP_074482856.1">
    <property type="nucleotide sequence ID" value="NZ_FNJK01000008.1"/>
</dbReference>
<reference evidence="2 3" key="1">
    <citation type="submission" date="2016-10" db="EMBL/GenBank/DDBJ databases">
        <authorList>
            <person name="de Groot N.N."/>
        </authorList>
    </citation>
    <scope>NUCLEOTIDE SEQUENCE [LARGE SCALE GENOMIC DNA]</scope>
    <source>
        <strain evidence="2 3">Sb04</strain>
    </source>
</reference>
<dbReference type="SUPFAM" id="SSF47413">
    <property type="entry name" value="lambda repressor-like DNA-binding domains"/>
    <property type="match status" value="1"/>
</dbReference>
<gene>
    <name evidence="2" type="ORF">SAMN05216347_1084</name>
</gene>
<dbReference type="EMBL" id="FNJK01000008">
    <property type="protein sequence ID" value="SDP18856.1"/>
    <property type="molecule type" value="Genomic_DNA"/>
</dbReference>
<evidence type="ECO:0000313" key="3">
    <source>
        <dbReference type="Proteomes" id="UP000183816"/>
    </source>
</evidence>
<dbReference type="Proteomes" id="UP000183816">
    <property type="component" value="Unassembled WGS sequence"/>
</dbReference>
<name>A0A1H0QQ91_STREI</name>
<proteinExistence type="predicted"/>
<dbReference type="InterPro" id="IPR001387">
    <property type="entry name" value="Cro/C1-type_HTH"/>
</dbReference>
<dbReference type="SMART" id="SM00530">
    <property type="entry name" value="HTH_XRE"/>
    <property type="match status" value="1"/>
</dbReference>
<organism evidence="2 3">
    <name type="scientific">Streptococcus equinus</name>
    <name type="common">Streptococcus bovis</name>
    <dbReference type="NCBI Taxonomy" id="1335"/>
    <lineage>
        <taxon>Bacteria</taxon>
        <taxon>Bacillati</taxon>
        <taxon>Bacillota</taxon>
        <taxon>Bacilli</taxon>
        <taxon>Lactobacillales</taxon>
        <taxon>Streptococcaceae</taxon>
        <taxon>Streptococcus</taxon>
    </lineage>
</organism>
<feature type="domain" description="HTH cro/C1-type" evidence="1">
    <location>
        <begin position="11"/>
        <end position="66"/>
    </location>
</feature>
<sequence length="310" mass="35955">MNLKKEFGEKVRAVRKEKGLSRQMVCGIEDVLTTRQLQRIEKGQSLPTIATAIYIAEKLEVSLDKLINKKGLELPEGYINLRYQLRTLYHYGNKERLLQREQIIEQIYEDYFDYLPEEEQIAVQVAQASVDMICTGNASFDQGLLDEYLEQACRKSRLSFNDVEIIQLRLLSLAIHNFDKIEFIDLLSKVILAVRYFPLADLGKIQDVIISAAGVLCCYGEYELLPDVIGVLRGIMTKRNDYRDNIFIYAFQWKIALFLKGDFKEAKEKYEKSIVMADLLSEDLIKQNMQREWHKDMTIFGGEKEPGENL</sequence>
<dbReference type="Gene3D" id="1.25.40.10">
    <property type="entry name" value="Tetratricopeptide repeat domain"/>
    <property type="match status" value="1"/>
</dbReference>
<dbReference type="CDD" id="cd00093">
    <property type="entry name" value="HTH_XRE"/>
    <property type="match status" value="1"/>
</dbReference>
<dbReference type="Pfam" id="PF18710">
    <property type="entry name" value="ComR_TPR"/>
    <property type="match status" value="1"/>
</dbReference>
<dbReference type="InterPro" id="IPR011990">
    <property type="entry name" value="TPR-like_helical_dom_sf"/>
</dbReference>
<evidence type="ECO:0000259" key="1">
    <source>
        <dbReference type="PROSITE" id="PS50943"/>
    </source>
</evidence>
<dbReference type="OrthoDB" id="2233180at2"/>
<dbReference type="AlphaFoldDB" id="A0A1H0QQ91"/>